<dbReference type="Gene3D" id="2.70.98.70">
    <property type="match status" value="1"/>
</dbReference>
<dbReference type="Pfam" id="PF07940">
    <property type="entry name" value="Hepar_II_III_C"/>
    <property type="match status" value="1"/>
</dbReference>
<evidence type="ECO:0000256" key="1">
    <source>
        <dbReference type="ARBA" id="ARBA00004418"/>
    </source>
</evidence>
<evidence type="ECO:0000256" key="4">
    <source>
        <dbReference type="ARBA" id="ARBA00023239"/>
    </source>
</evidence>
<organism evidence="7 8">
    <name type="scientific">Prochlorococcus marinus CUG1433</name>
    <dbReference type="NCBI Taxonomy" id="2774506"/>
    <lineage>
        <taxon>Bacteria</taxon>
        <taxon>Bacillati</taxon>
        <taxon>Cyanobacteriota</taxon>
        <taxon>Cyanophyceae</taxon>
        <taxon>Synechococcales</taxon>
        <taxon>Prochlorococcaceae</taxon>
        <taxon>Prochlorococcus</taxon>
    </lineage>
</organism>
<comment type="subcellular location">
    <subcellularLocation>
        <location evidence="1">Periplasm</location>
    </subcellularLocation>
</comment>
<evidence type="ECO:0000259" key="6">
    <source>
        <dbReference type="Pfam" id="PF16889"/>
    </source>
</evidence>
<dbReference type="Pfam" id="PF16889">
    <property type="entry name" value="Hepar_II_III_N"/>
    <property type="match status" value="1"/>
</dbReference>
<dbReference type="Gene3D" id="1.50.10.100">
    <property type="entry name" value="Chondroitin AC/alginate lyase"/>
    <property type="match status" value="1"/>
</dbReference>
<evidence type="ECO:0000259" key="5">
    <source>
        <dbReference type="Pfam" id="PF07940"/>
    </source>
</evidence>
<sequence>MKFKNILILYFLTLKDFTFINVFKRIKYELKIYLFKINFLSFIRKYRSNYNKIKWNEKTLLINTKKYNQFEKNFSEVEFIEIEFLNKIEKLSLPINWNITTVSRLWRFNLHYFSGLKKCINYSLEKGLSNVILQQNLYLIDSWINFHLLQHGDGWHSYTLSLRIRNWIWLFRFFPNLITDKIKEVLWIQINWLYENREYHLGGNHLLENLITLILGSLQFKGSLPDLIFSECMSELEDQLQKQILSDGGHEERSCSYHLIILQNLVELGFVIQNIKKIRPVWLLKSISLMSKWAYKVKLNNNNYPRFNDSIYSKEIDIEKIIKLSLSYIDQNIFVSKSDLFYFYLSEDTFNNNKNKYLKLEVPSLENFSFRLPKVLDLEETGWSILRPNKSWEIVFKSGESGPKNLLGHSHSDLYTFDIFYDGKLLIGETGTSQYQFSSIRQYERSADSHNVMQFALSKYLEIEKIKEWHQPLEVWNSFRVARKPKIIDRSIGVELDNTLSVRGLYSPFQKYIKDIERKMQFKVLKDNSLEVIIQDNVFAIYNIFWKFNLHFAPDFNSSNLQIEKLENSNFITKKLVHSWTAFEFGKRIPSKSLLIFGNFEKGHNTNVLKLILSPS</sequence>
<feature type="domain" description="Heparinase II/III-like C-terminal" evidence="5">
    <location>
        <begin position="374"/>
        <end position="556"/>
    </location>
</feature>
<dbReference type="SUPFAM" id="SSF48230">
    <property type="entry name" value="Chondroitin AC/alginate lyase"/>
    <property type="match status" value="1"/>
</dbReference>
<keyword evidence="3" id="KW-0574">Periplasm</keyword>
<dbReference type="InterPro" id="IPR031680">
    <property type="entry name" value="Hepar_II_III_N"/>
</dbReference>
<evidence type="ECO:0000256" key="3">
    <source>
        <dbReference type="ARBA" id="ARBA00022764"/>
    </source>
</evidence>
<dbReference type="PANTHER" id="PTHR39210">
    <property type="entry name" value="HEPARIN-SULFATE LYASE"/>
    <property type="match status" value="1"/>
</dbReference>
<reference evidence="7" key="1">
    <citation type="journal article" date="2021" name="Front. Mar. Sci.">
        <title>Genomes of Diverse Isolates of Prochlorococcus High-Light-Adapted Clade II in the Western Pacific Ocean.</title>
        <authorList>
            <person name="Yan W."/>
            <person name="Feng X."/>
            <person name="Zhang W."/>
            <person name="Nawaz M.Z."/>
            <person name="Luo T."/>
            <person name="Zhang R."/>
            <person name="Jiao N."/>
        </authorList>
    </citation>
    <scope>NUCLEOTIDE SEQUENCE</scope>
    <source>
        <strain evidence="7">CUG1433</strain>
    </source>
</reference>
<dbReference type="PANTHER" id="PTHR39210:SF1">
    <property type="entry name" value="HEPARIN-SULFATE LYASE"/>
    <property type="match status" value="1"/>
</dbReference>
<evidence type="ECO:0000313" key="7">
    <source>
        <dbReference type="EMBL" id="MBO6971868.1"/>
    </source>
</evidence>
<protein>
    <submittedName>
        <fullName evidence="7">Heparinase II/III family protein</fullName>
    </submittedName>
</protein>
<dbReference type="InterPro" id="IPR008929">
    <property type="entry name" value="Chondroitin_lyas"/>
</dbReference>
<keyword evidence="2" id="KW-0732">Signal</keyword>
<dbReference type="GO" id="GO:0042597">
    <property type="term" value="C:periplasmic space"/>
    <property type="evidence" value="ECO:0007669"/>
    <property type="project" value="UniProtKB-SubCell"/>
</dbReference>
<dbReference type="GO" id="GO:0016829">
    <property type="term" value="F:lyase activity"/>
    <property type="evidence" value="ECO:0007669"/>
    <property type="project" value="UniProtKB-KW"/>
</dbReference>
<evidence type="ECO:0000256" key="2">
    <source>
        <dbReference type="ARBA" id="ARBA00022729"/>
    </source>
</evidence>
<dbReference type="Proteomes" id="UP000668060">
    <property type="component" value="Unassembled WGS sequence"/>
</dbReference>
<proteinExistence type="predicted"/>
<evidence type="ECO:0000313" key="8">
    <source>
        <dbReference type="Proteomes" id="UP000668060"/>
    </source>
</evidence>
<dbReference type="EMBL" id="JAEPLN010000001">
    <property type="protein sequence ID" value="MBO6971868.1"/>
    <property type="molecule type" value="Genomic_DNA"/>
</dbReference>
<dbReference type="AlphaFoldDB" id="A0A9D9G3U0"/>
<name>A0A9D9G3U0_PROMR</name>
<accession>A0A9D9G3U0</accession>
<keyword evidence="4" id="KW-0456">Lyase</keyword>
<comment type="caution">
    <text evidence="7">The sequence shown here is derived from an EMBL/GenBank/DDBJ whole genome shotgun (WGS) entry which is preliminary data.</text>
</comment>
<feature type="domain" description="Heparin-sulfate lyase N-terminal" evidence="6">
    <location>
        <begin position="38"/>
        <end position="323"/>
    </location>
</feature>
<dbReference type="InterPro" id="IPR012480">
    <property type="entry name" value="Hepar_II_III_C"/>
</dbReference>
<gene>
    <name evidence="7" type="ORF">JJ842_08080</name>
</gene>